<dbReference type="Pfam" id="PF13360">
    <property type="entry name" value="PQQ_2"/>
    <property type="match status" value="1"/>
</dbReference>
<evidence type="ECO:0000256" key="1">
    <source>
        <dbReference type="SAM" id="MobiDB-lite"/>
    </source>
</evidence>
<feature type="region of interest" description="Disordered" evidence="1">
    <location>
        <begin position="1"/>
        <end position="145"/>
    </location>
</feature>
<feature type="compositionally biased region" description="Low complexity" evidence="1">
    <location>
        <begin position="1"/>
        <end position="10"/>
    </location>
</feature>
<gene>
    <name evidence="3" type="ORF">HG542_15680</name>
</gene>
<proteinExistence type="predicted"/>
<dbReference type="EMBL" id="JABBXF010000032">
    <property type="protein sequence ID" value="NVK79102.1"/>
    <property type="molecule type" value="Genomic_DNA"/>
</dbReference>
<evidence type="ECO:0000259" key="2">
    <source>
        <dbReference type="Pfam" id="PF13360"/>
    </source>
</evidence>
<organism evidence="3 4">
    <name type="scientific">Streptomyces morookaense</name>
    <name type="common">Streptoverticillium morookaense</name>
    <dbReference type="NCBI Taxonomy" id="1970"/>
    <lineage>
        <taxon>Bacteria</taxon>
        <taxon>Bacillati</taxon>
        <taxon>Actinomycetota</taxon>
        <taxon>Actinomycetes</taxon>
        <taxon>Kitasatosporales</taxon>
        <taxon>Streptomycetaceae</taxon>
        <taxon>Streptomyces</taxon>
    </lineage>
</organism>
<feature type="domain" description="Pyrrolo-quinoline quinone repeat" evidence="2">
    <location>
        <begin position="226"/>
        <end position="347"/>
    </location>
</feature>
<feature type="compositionally biased region" description="Pro residues" evidence="1">
    <location>
        <begin position="11"/>
        <end position="34"/>
    </location>
</feature>
<reference evidence="3 4" key="1">
    <citation type="submission" date="2020-04" db="EMBL/GenBank/DDBJ databases">
        <title>Draft Genome Sequence of Streptomyces morookaense DSM 40503, an 8-azaguanine-producing strain.</title>
        <authorList>
            <person name="Qi J."/>
            <person name="Gao J.-M."/>
        </authorList>
    </citation>
    <scope>NUCLEOTIDE SEQUENCE [LARGE SCALE GENOMIC DNA]</scope>
    <source>
        <strain evidence="3 4">DSM 40503</strain>
    </source>
</reference>
<protein>
    <recommendedName>
        <fullName evidence="2">Pyrrolo-quinoline quinone repeat domain-containing protein</fullName>
    </recommendedName>
</protein>
<dbReference type="Gene3D" id="2.40.128.630">
    <property type="match status" value="1"/>
</dbReference>
<dbReference type="InterPro" id="IPR002372">
    <property type="entry name" value="PQQ_rpt_dom"/>
</dbReference>
<dbReference type="Proteomes" id="UP000587462">
    <property type="component" value="Unassembled WGS sequence"/>
</dbReference>
<dbReference type="SUPFAM" id="SSF50998">
    <property type="entry name" value="Quinoprotein alcohol dehydrogenase-like"/>
    <property type="match status" value="1"/>
</dbReference>
<dbReference type="InterPro" id="IPR011047">
    <property type="entry name" value="Quinoprotein_ADH-like_sf"/>
</dbReference>
<feature type="compositionally biased region" description="Polar residues" evidence="1">
    <location>
        <begin position="171"/>
        <end position="180"/>
    </location>
</feature>
<keyword evidence="4" id="KW-1185">Reference proteome</keyword>
<sequence length="610" mass="62131">MPTQAFGAVEPPAPPAGAPQTPPQTPPPPPPPAAPGGFGPPEQPAAAPGYGYPQTPPAQGGFGAPEQPAAAPAAPGYGYPQTPPPPAPGGYGYPQTPPPAAPAGYGYPQAPPPAAPGGYGYPQQYPAGPAGPFPPPPGSPKKKPPMAAIIGGAVALALLAGGGIWYATSGSSDNGGTKTDSSQAGGPQGGGGSKGAPATVNGKMLFSVDSPQVDDLVNVKGTWVTDQVFAKSDVYKVVGYGLSGGKKYEIPLDGEICWASQQVTPDGKTAVLVKESKPTPDKKYGGPCDQVVALDLNNGKKLWQKAAKAGDQPVSFGEVTVGGGTVAAGGTSGGAAWSLSDGKELWTPKAGDDCRDDGYGGGTKLVAVRRCGDYARPQMQVQTLDPATGGIKSTYKVPAGLNYVHVVSTDPLVVAVDAGDHTGSAASDFLAIDDSAKEGTLRSKVSTQNGKFTPKCESTNVEGCKKVVVSKDTLYLPTQEHQSGNSQEVGRVTDIVGFGLSDGQSRGKVSGAPGSSITPLSLDRDGYLVAYQDPTYKAGGMVIRIDPKTFKTDVLMKNPVDTVEAERKLSPNYQDVVWSQGRLYMGNGFANKPGPAGLGKDYLALVFGGS</sequence>
<name>A0A7Y7B514_STRMO</name>
<evidence type="ECO:0000313" key="4">
    <source>
        <dbReference type="Proteomes" id="UP000587462"/>
    </source>
</evidence>
<comment type="caution">
    <text evidence="3">The sequence shown here is derived from an EMBL/GenBank/DDBJ whole genome shotgun (WGS) entry which is preliminary data.</text>
</comment>
<dbReference type="AlphaFoldDB" id="A0A7Y7B514"/>
<feature type="region of interest" description="Disordered" evidence="1">
    <location>
        <begin position="171"/>
        <end position="198"/>
    </location>
</feature>
<feature type="compositionally biased region" description="Pro residues" evidence="1">
    <location>
        <begin position="129"/>
        <end position="139"/>
    </location>
</feature>
<evidence type="ECO:0000313" key="3">
    <source>
        <dbReference type="EMBL" id="NVK79102.1"/>
    </source>
</evidence>
<feature type="compositionally biased region" description="Low complexity" evidence="1">
    <location>
        <begin position="44"/>
        <end position="80"/>
    </location>
</feature>
<accession>A0A7Y7B514</accession>